<dbReference type="OrthoDB" id="439917at2759"/>
<keyword evidence="2" id="KW-1185">Reference proteome</keyword>
<name>A0A9K3GMH9_9EUKA</name>
<evidence type="ECO:0000313" key="2">
    <source>
        <dbReference type="Proteomes" id="UP000265618"/>
    </source>
</evidence>
<dbReference type="SMART" id="SM01411">
    <property type="entry name" value="Ephrin_rec_like"/>
    <property type="match status" value="7"/>
</dbReference>
<dbReference type="Proteomes" id="UP000265618">
    <property type="component" value="Unassembled WGS sequence"/>
</dbReference>
<proteinExistence type="predicted"/>
<sequence length="537" mass="53984">MPQWKVSLYVSDSLPLLSLLSRSPLISRYNPNTGAQSLETCVACPAGKYCAGATSVPADCPEGYYCPVGSPDPEPCPIGTYGTSTGLKKVAECTSCDAGSYCSGLGQTDVSGPCDAGFYCSGGAYTSAPPDGATGGLCPTGGYCPQGSTVVQPCAAGKYNPNTGMMAADDCLPCPAGQYCEGSSSDEVSGDCSAGYYCTGSATTAYQVVVTAGYYSLSGAADESPCAPGTYNSDPAQESCLACPAGAYCPDSAMETYTSCPEGNYCEGSTITPTECPVGTYRSDPGGVDVDGCSACSGGKACTVTGLDTPDVDCQAGYYCTSGAETMTPTDGVTGDVCPAGNYCPAGSSAPTVCPVGTWSPDTGNTKLEDCVTCSPGKYCPLTGMSNLDAYDCSGGYYCSGGSSLQAPLADNGGRCSIGNYCEAGSFEETACDAGSYSDEQGLAACKTCPAGYYCPAGATAALDCEVGYYCPESTTESMPVCPVGTYSEATNLQDESQCTPCDAGHYCETAGASAVGALCSEGYYCSTRCGTAQGGA</sequence>
<evidence type="ECO:0008006" key="3">
    <source>
        <dbReference type="Google" id="ProtNLM"/>
    </source>
</evidence>
<organism evidence="1 2">
    <name type="scientific">Kipferlia bialata</name>
    <dbReference type="NCBI Taxonomy" id="797122"/>
    <lineage>
        <taxon>Eukaryota</taxon>
        <taxon>Metamonada</taxon>
        <taxon>Carpediemonas-like organisms</taxon>
        <taxon>Kipferlia</taxon>
    </lineage>
</organism>
<reference evidence="1 2" key="1">
    <citation type="journal article" date="2018" name="PLoS ONE">
        <title>The draft genome of Kipferlia bialata reveals reductive genome evolution in fornicate parasites.</title>
        <authorList>
            <person name="Tanifuji G."/>
            <person name="Takabayashi S."/>
            <person name="Kume K."/>
            <person name="Takagi M."/>
            <person name="Nakayama T."/>
            <person name="Kamikawa R."/>
            <person name="Inagaki Y."/>
            <person name="Hashimoto T."/>
        </authorList>
    </citation>
    <scope>NUCLEOTIDE SEQUENCE [LARGE SCALE GENOMIC DNA]</scope>
    <source>
        <strain evidence="1">NY0173</strain>
    </source>
</reference>
<dbReference type="Gene3D" id="2.10.50.10">
    <property type="entry name" value="Tumor Necrosis Factor Receptor, subunit A, domain 2"/>
    <property type="match status" value="6"/>
</dbReference>
<accession>A0A9K3GMH9</accession>
<evidence type="ECO:0000313" key="1">
    <source>
        <dbReference type="EMBL" id="GIQ87851.1"/>
    </source>
</evidence>
<dbReference type="SUPFAM" id="SSF57184">
    <property type="entry name" value="Growth factor receptor domain"/>
    <property type="match status" value="2"/>
</dbReference>
<dbReference type="PANTHER" id="PTHR47236">
    <property type="entry name" value="GENE, 32742-RELATED-RELATED"/>
    <property type="match status" value="1"/>
</dbReference>
<gene>
    <name evidence="1" type="ORF">KIPB_009982</name>
</gene>
<dbReference type="PANTHER" id="PTHR47236:SF4">
    <property type="entry name" value="GENE 9195-RELATED"/>
    <property type="match status" value="1"/>
</dbReference>
<feature type="non-terminal residue" evidence="1">
    <location>
        <position position="1"/>
    </location>
</feature>
<dbReference type="EMBL" id="BDIP01003554">
    <property type="protein sequence ID" value="GIQ87851.1"/>
    <property type="molecule type" value="Genomic_DNA"/>
</dbReference>
<protein>
    <recommendedName>
        <fullName evidence="3">Tyrosine-protein kinase ephrin type A/B receptor-like domain-containing protein</fullName>
    </recommendedName>
</protein>
<dbReference type="InterPro" id="IPR009030">
    <property type="entry name" value="Growth_fac_rcpt_cys_sf"/>
</dbReference>
<comment type="caution">
    <text evidence="1">The sequence shown here is derived from an EMBL/GenBank/DDBJ whole genome shotgun (WGS) entry which is preliminary data.</text>
</comment>
<dbReference type="AlphaFoldDB" id="A0A9K3GMH9"/>